<gene>
    <name evidence="7" type="ORF">OSTQU699_LOCUS9146</name>
</gene>
<feature type="transmembrane region" description="Helical" evidence="6">
    <location>
        <begin position="35"/>
        <end position="59"/>
    </location>
</feature>
<evidence type="ECO:0000313" key="8">
    <source>
        <dbReference type="Proteomes" id="UP000708148"/>
    </source>
</evidence>
<evidence type="ECO:0000313" key="7">
    <source>
        <dbReference type="EMBL" id="CAD7703789.1"/>
    </source>
</evidence>
<sequence>MFSNAPPRNADAYTPIPRDPYGSDAFEEKKGGYELVSLFFTAALWGMVCAVALCGGGLIDSCGGETANILLIVLAVVAAAYLIEVGCSSARKYLFNAHTSEGAADYLNRLKATTPVLYWKMVCYHTDVWYDKDGDRKERRVNTWQGRKDFHFDGWEDGSGPTTALRNHSVVKLRVLKEKTFQDDYTRELYAKCGQDFVSENRWRDQKYDIHENIAIEGFQQRLLAIQDADNLPWWASPGWFVLSSLFGLTWPFRMVLNSQACRAQFKIVKVITCHPPQSQSPFGVPPLPTV</sequence>
<evidence type="ECO:0000256" key="2">
    <source>
        <dbReference type="ARBA" id="ARBA00009583"/>
    </source>
</evidence>
<organism evidence="7 8">
    <name type="scientific">Ostreobium quekettii</name>
    <dbReference type="NCBI Taxonomy" id="121088"/>
    <lineage>
        <taxon>Eukaryota</taxon>
        <taxon>Viridiplantae</taxon>
        <taxon>Chlorophyta</taxon>
        <taxon>core chlorophytes</taxon>
        <taxon>Ulvophyceae</taxon>
        <taxon>TCBD clade</taxon>
        <taxon>Bryopsidales</taxon>
        <taxon>Ostreobineae</taxon>
        <taxon>Ostreobiaceae</taxon>
        <taxon>Ostreobium</taxon>
    </lineage>
</organism>
<dbReference type="EMBL" id="CAJHUC010002415">
    <property type="protein sequence ID" value="CAD7703789.1"/>
    <property type="molecule type" value="Genomic_DNA"/>
</dbReference>
<name>A0A8S1JHB0_9CHLO</name>
<comment type="similarity">
    <text evidence="2">Belongs to the TMEM151 family.</text>
</comment>
<keyword evidence="8" id="KW-1185">Reference proteome</keyword>
<dbReference type="AlphaFoldDB" id="A0A8S1JHB0"/>
<evidence type="ECO:0000256" key="6">
    <source>
        <dbReference type="SAM" id="Phobius"/>
    </source>
</evidence>
<keyword evidence="3 6" id="KW-0812">Transmembrane</keyword>
<dbReference type="PANTHER" id="PTHR31893:SF5">
    <property type="entry name" value="TRANSMEMBRANE PROTEIN 151 HOMOLOG"/>
    <property type="match status" value="1"/>
</dbReference>
<evidence type="ECO:0000256" key="4">
    <source>
        <dbReference type="ARBA" id="ARBA00022989"/>
    </source>
</evidence>
<keyword evidence="5 6" id="KW-0472">Membrane</keyword>
<evidence type="ECO:0000256" key="5">
    <source>
        <dbReference type="ARBA" id="ARBA00023136"/>
    </source>
</evidence>
<evidence type="ECO:0000256" key="1">
    <source>
        <dbReference type="ARBA" id="ARBA00004141"/>
    </source>
</evidence>
<comment type="caution">
    <text evidence="7">The sequence shown here is derived from an EMBL/GenBank/DDBJ whole genome shotgun (WGS) entry which is preliminary data.</text>
</comment>
<accession>A0A8S1JHB0</accession>
<proteinExistence type="inferred from homology"/>
<feature type="transmembrane region" description="Helical" evidence="6">
    <location>
        <begin position="66"/>
        <end position="83"/>
    </location>
</feature>
<dbReference type="Proteomes" id="UP000708148">
    <property type="component" value="Unassembled WGS sequence"/>
</dbReference>
<keyword evidence="4 6" id="KW-1133">Transmembrane helix</keyword>
<dbReference type="PANTHER" id="PTHR31893">
    <property type="entry name" value="TRANSMEMBRANE PROTEIN 151 HOMOLOG"/>
    <property type="match status" value="1"/>
</dbReference>
<dbReference type="OrthoDB" id="190434at2759"/>
<dbReference type="GO" id="GO:0016020">
    <property type="term" value="C:membrane"/>
    <property type="evidence" value="ECO:0007669"/>
    <property type="project" value="UniProtKB-SubCell"/>
</dbReference>
<dbReference type="InterPro" id="IPR026767">
    <property type="entry name" value="Tmem151"/>
</dbReference>
<reference evidence="7" key="1">
    <citation type="submission" date="2020-12" db="EMBL/GenBank/DDBJ databases">
        <authorList>
            <person name="Iha C."/>
        </authorList>
    </citation>
    <scope>NUCLEOTIDE SEQUENCE</scope>
</reference>
<protein>
    <submittedName>
        <fullName evidence="7">Uncharacterized protein</fullName>
    </submittedName>
</protein>
<comment type="subcellular location">
    <subcellularLocation>
        <location evidence="1">Membrane</location>
        <topology evidence="1">Multi-pass membrane protein</topology>
    </subcellularLocation>
</comment>
<dbReference type="Pfam" id="PF14857">
    <property type="entry name" value="TMEM151"/>
    <property type="match status" value="1"/>
</dbReference>
<evidence type="ECO:0000256" key="3">
    <source>
        <dbReference type="ARBA" id="ARBA00022692"/>
    </source>
</evidence>